<dbReference type="InterPro" id="IPR018449">
    <property type="entry name" value="NIL_domain"/>
</dbReference>
<dbReference type="PROSITE" id="PS50893">
    <property type="entry name" value="ABC_TRANSPORTER_2"/>
    <property type="match status" value="1"/>
</dbReference>
<proteinExistence type="inferred from homology"/>
<keyword evidence="10" id="KW-0472">Membrane</keyword>
<dbReference type="PROSITE" id="PS00211">
    <property type="entry name" value="ABC_TRANSPORTER_1"/>
    <property type="match status" value="1"/>
</dbReference>
<evidence type="ECO:0000313" key="12">
    <source>
        <dbReference type="EMBL" id="AMD92078.1"/>
    </source>
</evidence>
<gene>
    <name evidence="12" type="ORF">AXF15_02465</name>
</gene>
<dbReference type="Gene3D" id="3.30.70.260">
    <property type="match status" value="1"/>
</dbReference>
<evidence type="ECO:0000313" key="13">
    <source>
        <dbReference type="Proteomes" id="UP000063964"/>
    </source>
</evidence>
<dbReference type="InterPro" id="IPR027417">
    <property type="entry name" value="P-loop_NTPase"/>
</dbReference>
<keyword evidence="9" id="KW-0029">Amino-acid transport</keyword>
<dbReference type="InterPro" id="IPR003439">
    <property type="entry name" value="ABC_transporter-like_ATP-bd"/>
</dbReference>
<accession>A0A0X8JNP7</accession>
<keyword evidence="6" id="KW-0547">Nucleotide-binding</keyword>
<evidence type="ECO:0000256" key="10">
    <source>
        <dbReference type="ARBA" id="ARBA00023136"/>
    </source>
</evidence>
<dbReference type="PANTHER" id="PTHR43166:SF30">
    <property type="entry name" value="METHIONINE IMPORT ATP-BINDING PROTEIN METN"/>
    <property type="match status" value="1"/>
</dbReference>
<dbReference type="GO" id="GO:0005524">
    <property type="term" value="F:ATP binding"/>
    <property type="evidence" value="ECO:0007669"/>
    <property type="project" value="UniProtKB-KW"/>
</dbReference>
<keyword evidence="8" id="KW-1278">Translocase</keyword>
<name>A0A0X8JNP7_9BACT</name>
<keyword evidence="7" id="KW-0067">ATP-binding</keyword>
<evidence type="ECO:0000256" key="5">
    <source>
        <dbReference type="ARBA" id="ARBA00022475"/>
    </source>
</evidence>
<keyword evidence="13" id="KW-1185">Reference proteome</keyword>
<dbReference type="Proteomes" id="UP000063964">
    <property type="component" value="Chromosome"/>
</dbReference>
<evidence type="ECO:0000256" key="9">
    <source>
        <dbReference type="ARBA" id="ARBA00022970"/>
    </source>
</evidence>
<evidence type="ECO:0000256" key="4">
    <source>
        <dbReference type="ARBA" id="ARBA00022448"/>
    </source>
</evidence>
<dbReference type="Gene3D" id="3.40.50.300">
    <property type="entry name" value="P-loop containing nucleotide triphosphate hydrolases"/>
    <property type="match status" value="1"/>
</dbReference>
<dbReference type="STRING" id="888061.AXF15_02465"/>
<evidence type="ECO:0000259" key="11">
    <source>
        <dbReference type="PROSITE" id="PS50893"/>
    </source>
</evidence>
<dbReference type="GO" id="GO:0016887">
    <property type="term" value="F:ATP hydrolysis activity"/>
    <property type="evidence" value="ECO:0007669"/>
    <property type="project" value="InterPro"/>
</dbReference>
<dbReference type="AlphaFoldDB" id="A0A0X8JNP7"/>
<dbReference type="InterPro" id="IPR017871">
    <property type="entry name" value="ABC_transporter-like_CS"/>
</dbReference>
<feature type="domain" description="ABC transporter" evidence="11">
    <location>
        <begin position="7"/>
        <end position="246"/>
    </location>
</feature>
<dbReference type="OrthoDB" id="9809450at2"/>
<evidence type="ECO:0000256" key="3">
    <source>
        <dbReference type="ARBA" id="ARBA00020019"/>
    </source>
</evidence>
<dbReference type="SMART" id="SM00382">
    <property type="entry name" value="AAA"/>
    <property type="match status" value="1"/>
</dbReference>
<protein>
    <recommendedName>
        <fullName evidence="3">Cell division ATP-binding protein FtsE</fullName>
    </recommendedName>
</protein>
<comment type="similarity">
    <text evidence="2">Belongs to the ABC transporter superfamily.</text>
</comment>
<dbReference type="InterPro" id="IPR041701">
    <property type="entry name" value="MetN_ABC"/>
</dbReference>
<dbReference type="GO" id="GO:0005886">
    <property type="term" value="C:plasma membrane"/>
    <property type="evidence" value="ECO:0007669"/>
    <property type="project" value="UniProtKB-ARBA"/>
</dbReference>
<dbReference type="RefSeq" id="WP_066602837.1">
    <property type="nucleotide sequence ID" value="NZ_CP014230.1"/>
</dbReference>
<dbReference type="InterPro" id="IPR045865">
    <property type="entry name" value="ACT-like_dom_sf"/>
</dbReference>
<dbReference type="FunFam" id="3.40.50.300:FF:000056">
    <property type="entry name" value="Cell division ATP-binding protein FtsE"/>
    <property type="match status" value="1"/>
</dbReference>
<dbReference type="KEGG" id="doa:AXF15_02465"/>
<dbReference type="GO" id="GO:0006865">
    <property type="term" value="P:amino acid transport"/>
    <property type="evidence" value="ECO:0007669"/>
    <property type="project" value="UniProtKB-KW"/>
</dbReference>
<keyword evidence="5" id="KW-1003">Cell membrane</keyword>
<dbReference type="SUPFAM" id="SSF55021">
    <property type="entry name" value="ACT-like"/>
    <property type="match status" value="1"/>
</dbReference>
<dbReference type="InterPro" id="IPR050086">
    <property type="entry name" value="MetN_ABC_transporter-like"/>
</dbReference>
<evidence type="ECO:0000256" key="7">
    <source>
        <dbReference type="ARBA" id="ARBA00022840"/>
    </source>
</evidence>
<dbReference type="PANTHER" id="PTHR43166">
    <property type="entry name" value="AMINO ACID IMPORT ATP-BINDING PROTEIN"/>
    <property type="match status" value="1"/>
</dbReference>
<evidence type="ECO:0000256" key="6">
    <source>
        <dbReference type="ARBA" id="ARBA00022741"/>
    </source>
</evidence>
<dbReference type="Pfam" id="PF09383">
    <property type="entry name" value="NIL"/>
    <property type="match status" value="1"/>
</dbReference>
<dbReference type="InterPro" id="IPR003593">
    <property type="entry name" value="AAA+_ATPase"/>
</dbReference>
<evidence type="ECO:0000256" key="8">
    <source>
        <dbReference type="ARBA" id="ARBA00022967"/>
    </source>
</evidence>
<evidence type="ECO:0000256" key="1">
    <source>
        <dbReference type="ARBA" id="ARBA00002579"/>
    </source>
</evidence>
<organism evidence="12 13">
    <name type="scientific">Desulfomicrobium orale DSM 12838</name>
    <dbReference type="NCBI Taxonomy" id="888061"/>
    <lineage>
        <taxon>Bacteria</taxon>
        <taxon>Pseudomonadati</taxon>
        <taxon>Thermodesulfobacteriota</taxon>
        <taxon>Desulfovibrionia</taxon>
        <taxon>Desulfovibrionales</taxon>
        <taxon>Desulfomicrobiaceae</taxon>
        <taxon>Desulfomicrobium</taxon>
    </lineage>
</organism>
<dbReference type="SMART" id="SM00930">
    <property type="entry name" value="NIL"/>
    <property type="match status" value="1"/>
</dbReference>
<dbReference type="SUPFAM" id="SSF52540">
    <property type="entry name" value="P-loop containing nucleoside triphosphate hydrolases"/>
    <property type="match status" value="1"/>
</dbReference>
<dbReference type="EMBL" id="CP014230">
    <property type="protein sequence ID" value="AMD92078.1"/>
    <property type="molecule type" value="Genomic_DNA"/>
</dbReference>
<dbReference type="Pfam" id="PF00005">
    <property type="entry name" value="ABC_tran"/>
    <property type="match status" value="1"/>
</dbReference>
<sequence>MTDNPIIILQGLEKRFSGKNADVFALRGIDLAMGQGDIFGIIGKSGAGKSTLVRCINMLERPTGGSVLFEGRDLCRLPESALREARRSMGMIFQQFNLLMQRTALQNVCFPLELTGMRPAEARKRASELLTLVGLAKRMDSYPSKLSGGQKQRVAIARALATNPRVLLSDEATSALDPATTDSILALIKDINAQLGITAVVITHEMSVIEKICSHVAIISKGKIVEHGPVEDVFFHPQTEAARRLVLPEALQNLPQTNLYRLIFNGRSSFEPIIANMVLECGCPVNIMYADTRDINGVAFGQMLLQLPEQEKPRAQILAYAKARGIMLEEMKHV</sequence>
<reference evidence="13" key="1">
    <citation type="submission" date="2016-02" db="EMBL/GenBank/DDBJ databases">
        <authorList>
            <person name="Holder M.E."/>
            <person name="Ajami N.J."/>
            <person name="Petrosino J.F."/>
        </authorList>
    </citation>
    <scope>NUCLEOTIDE SEQUENCE [LARGE SCALE GENOMIC DNA]</scope>
    <source>
        <strain evidence="13">DSM 12838</strain>
    </source>
</reference>
<evidence type="ECO:0000256" key="2">
    <source>
        <dbReference type="ARBA" id="ARBA00005417"/>
    </source>
</evidence>
<dbReference type="CDD" id="cd03258">
    <property type="entry name" value="ABC_MetN_methionine_transporter"/>
    <property type="match status" value="1"/>
</dbReference>
<comment type="function">
    <text evidence="1">Part of the ABC transporter FtsEX involved in cellular division. Important for assembly or stability of the septal ring.</text>
</comment>
<keyword evidence="4" id="KW-0813">Transport</keyword>